<evidence type="ECO:0000313" key="2">
    <source>
        <dbReference type="Proteomes" id="UP000784294"/>
    </source>
</evidence>
<dbReference type="EMBL" id="CAAALY010063933">
    <property type="protein sequence ID" value="VEL23789.1"/>
    <property type="molecule type" value="Genomic_DNA"/>
</dbReference>
<keyword evidence="2" id="KW-1185">Reference proteome</keyword>
<proteinExistence type="predicted"/>
<protein>
    <submittedName>
        <fullName evidence="1">Uncharacterized protein</fullName>
    </submittedName>
</protein>
<name>A0A3S4ZZN4_9PLAT</name>
<dbReference type="AlphaFoldDB" id="A0A3S4ZZN4"/>
<dbReference type="Proteomes" id="UP000784294">
    <property type="component" value="Unassembled WGS sequence"/>
</dbReference>
<evidence type="ECO:0000313" key="1">
    <source>
        <dbReference type="EMBL" id="VEL23789.1"/>
    </source>
</evidence>
<comment type="caution">
    <text evidence="1">The sequence shown here is derived from an EMBL/GenBank/DDBJ whole genome shotgun (WGS) entry which is preliminary data.</text>
</comment>
<gene>
    <name evidence="1" type="ORF">PXEA_LOCUS17229</name>
</gene>
<accession>A0A3S4ZZN4</accession>
<reference evidence="1" key="1">
    <citation type="submission" date="2018-11" db="EMBL/GenBank/DDBJ databases">
        <authorList>
            <consortium name="Pathogen Informatics"/>
        </authorList>
    </citation>
    <scope>NUCLEOTIDE SEQUENCE</scope>
</reference>
<organism evidence="1 2">
    <name type="scientific">Protopolystoma xenopodis</name>
    <dbReference type="NCBI Taxonomy" id="117903"/>
    <lineage>
        <taxon>Eukaryota</taxon>
        <taxon>Metazoa</taxon>
        <taxon>Spiralia</taxon>
        <taxon>Lophotrochozoa</taxon>
        <taxon>Platyhelminthes</taxon>
        <taxon>Monogenea</taxon>
        <taxon>Polyopisthocotylea</taxon>
        <taxon>Polystomatidea</taxon>
        <taxon>Polystomatidae</taxon>
        <taxon>Protopolystoma</taxon>
    </lineage>
</organism>
<sequence>MVDSPSLLTLFATAWLMPVYPLYLCISFAFRLSHSPLIEALRQADRAFGSWARDILTLGSWPVDTQIDTKPTRADYSEITDSSDTYFL</sequence>